<organism evidence="1 2">
    <name type="scientific">Actinoplanes cyaneus</name>
    <dbReference type="NCBI Taxonomy" id="52696"/>
    <lineage>
        <taxon>Bacteria</taxon>
        <taxon>Bacillati</taxon>
        <taxon>Actinomycetota</taxon>
        <taxon>Actinomycetes</taxon>
        <taxon>Micromonosporales</taxon>
        <taxon>Micromonosporaceae</taxon>
        <taxon>Actinoplanes</taxon>
    </lineage>
</organism>
<reference evidence="1" key="1">
    <citation type="submission" date="2021-01" db="EMBL/GenBank/DDBJ databases">
        <title>Whole genome shotgun sequence of Actinoplanes cyaneus NBRC 14990.</title>
        <authorList>
            <person name="Komaki H."/>
            <person name="Tamura T."/>
        </authorList>
    </citation>
    <scope>NUCLEOTIDE SEQUENCE</scope>
    <source>
        <strain evidence="1">NBRC 14990</strain>
    </source>
</reference>
<gene>
    <name evidence="1" type="ORF">Acy02nite_68450</name>
</gene>
<keyword evidence="2" id="KW-1185">Reference proteome</keyword>
<evidence type="ECO:0000313" key="1">
    <source>
        <dbReference type="EMBL" id="GID68964.1"/>
    </source>
</evidence>
<dbReference type="EMBL" id="BOMH01000056">
    <property type="protein sequence ID" value="GID68964.1"/>
    <property type="molecule type" value="Genomic_DNA"/>
</dbReference>
<dbReference type="InterPro" id="IPR058154">
    <property type="entry name" value="Bxb1_TTP-like"/>
</dbReference>
<evidence type="ECO:0008006" key="3">
    <source>
        <dbReference type="Google" id="ProtNLM"/>
    </source>
</evidence>
<name>A0A919INM5_9ACTN</name>
<dbReference type="AlphaFoldDB" id="A0A919INM5"/>
<protein>
    <recommendedName>
        <fullName evidence="3">Major tail protein</fullName>
    </recommendedName>
</protein>
<comment type="caution">
    <text evidence="1">The sequence shown here is derived from an EMBL/GenBank/DDBJ whole genome shotgun (WGS) entry which is preliminary data.</text>
</comment>
<sequence>MSGDPTKASQWEGADIYIHDTIGTAGPADLTTAWGTGWNVVGLLDGEEGATWERDEESSEKYAWGGILVKRTKSKHKRTLKFVALEDNETVFKLINPGSTRTTTAGVTSSTIKVPKGHEFALGMELREGDRVVRRYIKRAEVDTVDEIKESESEVTVYAITVVLYPEADGTLYTELSGAVE</sequence>
<dbReference type="RefSeq" id="WP_203750204.1">
    <property type="nucleotide sequence ID" value="NZ_BAAAUC010000001.1"/>
</dbReference>
<accession>A0A919INM5</accession>
<dbReference type="Proteomes" id="UP000619479">
    <property type="component" value="Unassembled WGS sequence"/>
</dbReference>
<dbReference type="Pfam" id="PF25681">
    <property type="entry name" value="Phage_TTP_17"/>
    <property type="match status" value="1"/>
</dbReference>
<evidence type="ECO:0000313" key="2">
    <source>
        <dbReference type="Proteomes" id="UP000619479"/>
    </source>
</evidence>
<proteinExistence type="predicted"/>